<dbReference type="EMBL" id="CABL01000019">
    <property type="protein sequence ID" value="CBH76342.1"/>
    <property type="molecule type" value="Genomic_DNA"/>
</dbReference>
<dbReference type="InterPro" id="IPR001308">
    <property type="entry name" value="ETF_a/FixB"/>
</dbReference>
<dbReference type="PROSITE" id="PS00696">
    <property type="entry name" value="ETF_ALPHA"/>
    <property type="match status" value="1"/>
</dbReference>
<evidence type="ECO:0000256" key="5">
    <source>
        <dbReference type="ARBA" id="ARBA00022982"/>
    </source>
</evidence>
<dbReference type="InterPro" id="IPR014731">
    <property type="entry name" value="ETF_asu_C"/>
</dbReference>
<organism evidence="7">
    <name type="scientific">mine drainage metagenome</name>
    <dbReference type="NCBI Taxonomy" id="410659"/>
    <lineage>
        <taxon>unclassified sequences</taxon>
        <taxon>metagenomes</taxon>
        <taxon>ecological metagenomes</taxon>
    </lineage>
</organism>
<protein>
    <submittedName>
        <fullName evidence="7">Electron transfer flavoprotein (Alpha subunit)</fullName>
    </submittedName>
</protein>
<dbReference type="PANTHER" id="PTHR43153">
    <property type="entry name" value="ELECTRON TRANSFER FLAVOPROTEIN ALPHA"/>
    <property type="match status" value="1"/>
</dbReference>
<dbReference type="SUPFAM" id="SSF52402">
    <property type="entry name" value="Adenine nucleotide alpha hydrolases-like"/>
    <property type="match status" value="1"/>
</dbReference>
<gene>
    <name evidence="7" type="primary">etfA</name>
    <name evidence="7" type="ORF">CARN1_0822</name>
</gene>
<evidence type="ECO:0000259" key="6">
    <source>
        <dbReference type="SMART" id="SM00893"/>
    </source>
</evidence>
<dbReference type="InterPro" id="IPR014729">
    <property type="entry name" value="Rossmann-like_a/b/a_fold"/>
</dbReference>
<dbReference type="SUPFAM" id="SSF52467">
    <property type="entry name" value="DHS-like NAD/FAD-binding domain"/>
    <property type="match status" value="1"/>
</dbReference>
<dbReference type="GO" id="GO:0009055">
    <property type="term" value="F:electron transfer activity"/>
    <property type="evidence" value="ECO:0007669"/>
    <property type="project" value="InterPro"/>
</dbReference>
<dbReference type="Pfam" id="PF01012">
    <property type="entry name" value="ETF"/>
    <property type="match status" value="1"/>
</dbReference>
<comment type="similarity">
    <text evidence="1">Belongs to the ETF alpha-subunit/FixB family.</text>
</comment>
<comment type="caution">
    <text evidence="7">The sequence shown here is derived from an EMBL/GenBank/DDBJ whole genome shotgun (WGS) entry which is preliminary data.</text>
</comment>
<evidence type="ECO:0000256" key="1">
    <source>
        <dbReference type="ARBA" id="ARBA00005817"/>
    </source>
</evidence>
<sequence length="324" mass="33139">MKNVIVFVEQKNGATRKVTFEMLSEARKIADALGGRAVAVVLGAGAAQVAEQVKNYPVDAVQVVEDPAVDRFLLDPIVHYVEIAAKNVGPSLILIPNTLSGRDLAGRLVARMNAGIAADVTEIAVANGRVECVSPKLGGALVTRCVLRAGDYGIATIRPGAFTAAPGGSGAQIERHDAVSATYALAIERDVEEGSGEMALEEAPVVIAGGRGMGGAEPFTTMLKPLADAFGGAVGASRAAADAGWVSYSLQIGQTGKTVSPPLYIAVGISGAIQHKVGMRASGTIVAINKDASAPIAEFADLTVVGDAFAIVPELTKLVTAAKQ</sequence>
<dbReference type="PIRSF" id="PIRSF000089">
    <property type="entry name" value="Electra_flavoP_a"/>
    <property type="match status" value="1"/>
</dbReference>
<proteinExistence type="inferred from homology"/>
<evidence type="ECO:0000256" key="2">
    <source>
        <dbReference type="ARBA" id="ARBA00022448"/>
    </source>
</evidence>
<name>E6PIQ1_9ZZZZ</name>
<dbReference type="InterPro" id="IPR014730">
    <property type="entry name" value="ETF_a/b_N"/>
</dbReference>
<dbReference type="SMART" id="SM00893">
    <property type="entry name" value="ETF"/>
    <property type="match status" value="1"/>
</dbReference>
<dbReference type="Pfam" id="PF00766">
    <property type="entry name" value="ETF_alpha"/>
    <property type="match status" value="1"/>
</dbReference>
<dbReference type="Gene3D" id="3.40.50.620">
    <property type="entry name" value="HUPs"/>
    <property type="match status" value="1"/>
</dbReference>
<dbReference type="InterPro" id="IPR029035">
    <property type="entry name" value="DHS-like_NAD/FAD-binding_dom"/>
</dbReference>
<feature type="domain" description="Electron transfer flavoprotein alpha/beta-subunit N-terminal" evidence="6">
    <location>
        <begin position="4"/>
        <end position="194"/>
    </location>
</feature>
<evidence type="ECO:0000256" key="4">
    <source>
        <dbReference type="ARBA" id="ARBA00022827"/>
    </source>
</evidence>
<keyword evidence="2" id="KW-0813">Transport</keyword>
<dbReference type="InterPro" id="IPR018206">
    <property type="entry name" value="ETF_asu_C_CS"/>
</dbReference>
<accession>E6PIQ1</accession>
<evidence type="ECO:0000256" key="3">
    <source>
        <dbReference type="ARBA" id="ARBA00022630"/>
    </source>
</evidence>
<dbReference type="AlphaFoldDB" id="E6PIQ1"/>
<dbReference type="GO" id="GO:0033539">
    <property type="term" value="P:fatty acid beta-oxidation using acyl-CoA dehydrogenase"/>
    <property type="evidence" value="ECO:0007669"/>
    <property type="project" value="TreeGrafter"/>
</dbReference>
<keyword evidence="3" id="KW-0285">Flavoprotein</keyword>
<reference evidence="7" key="1">
    <citation type="submission" date="2009-10" db="EMBL/GenBank/DDBJ databases">
        <title>Diversity of trophic interactions inside an arsenic-rich microbial ecosystem.</title>
        <authorList>
            <person name="Bertin P.N."/>
            <person name="Heinrich-Salmeron A."/>
            <person name="Pelletier E."/>
            <person name="Goulhen-Chollet F."/>
            <person name="Arsene-Ploetze F."/>
            <person name="Gallien S."/>
            <person name="Calteau A."/>
            <person name="Vallenet D."/>
            <person name="Casiot C."/>
            <person name="Chane-Woon-Ming B."/>
            <person name="Giloteaux L."/>
            <person name="Barakat M."/>
            <person name="Bonnefoy V."/>
            <person name="Bruneel O."/>
            <person name="Chandler M."/>
            <person name="Cleiss J."/>
            <person name="Duran R."/>
            <person name="Elbaz-Poulichet F."/>
            <person name="Fonknechten N."/>
            <person name="Lauga B."/>
            <person name="Mornico D."/>
            <person name="Ortet P."/>
            <person name="Schaeffer C."/>
            <person name="Siguier P."/>
            <person name="Alexander Thil Smith A."/>
            <person name="Van Dorsselaer A."/>
            <person name="Weissenbach J."/>
            <person name="Medigue C."/>
            <person name="Le Paslier D."/>
        </authorList>
    </citation>
    <scope>NUCLEOTIDE SEQUENCE</scope>
</reference>
<evidence type="ECO:0000313" key="7">
    <source>
        <dbReference type="EMBL" id="CBH76342.1"/>
    </source>
</evidence>
<dbReference type="PANTHER" id="PTHR43153:SF1">
    <property type="entry name" value="ELECTRON TRANSFER FLAVOPROTEIN SUBUNIT ALPHA, MITOCHONDRIAL"/>
    <property type="match status" value="1"/>
</dbReference>
<keyword evidence="4" id="KW-0274">FAD</keyword>
<dbReference type="GO" id="GO:0050660">
    <property type="term" value="F:flavin adenine dinucleotide binding"/>
    <property type="evidence" value="ECO:0007669"/>
    <property type="project" value="InterPro"/>
</dbReference>
<dbReference type="Gene3D" id="3.40.50.1220">
    <property type="entry name" value="TPP-binding domain"/>
    <property type="match status" value="1"/>
</dbReference>
<keyword evidence="5" id="KW-0249">Electron transport</keyword>